<comment type="caution">
    <text evidence="1">The sequence shown here is derived from an EMBL/GenBank/DDBJ whole genome shotgun (WGS) entry which is preliminary data.</text>
</comment>
<accession>A0A4Y9FL86</accession>
<gene>
    <name evidence="1" type="ORF">E4U02_15330</name>
</gene>
<dbReference type="RefSeq" id="WP_135115674.1">
    <property type="nucleotide sequence ID" value="NZ_JADGLL010000075.1"/>
</dbReference>
<dbReference type="EMBL" id="SPQB01000075">
    <property type="protein sequence ID" value="TFU29891.1"/>
    <property type="molecule type" value="Genomic_DNA"/>
</dbReference>
<reference evidence="1 2" key="1">
    <citation type="submission" date="2019-03" db="EMBL/GenBank/DDBJ databases">
        <title>Diversity of the mouse oral microbiome.</title>
        <authorList>
            <person name="Joseph S."/>
            <person name="Aduse-Opoku J."/>
            <person name="Curtis M."/>
            <person name="Wade W."/>
            <person name="Hashim A."/>
        </authorList>
    </citation>
    <scope>NUCLEOTIDE SEQUENCE [LARGE SCALE GENOMIC DNA]</scope>
    <source>
        <strain evidence="1 2">P1012</strain>
    </source>
</reference>
<evidence type="ECO:0000313" key="1">
    <source>
        <dbReference type="EMBL" id="TFU29891.1"/>
    </source>
</evidence>
<proteinExistence type="predicted"/>
<dbReference type="AlphaFoldDB" id="A0A4Y9FL86"/>
<dbReference type="OrthoDB" id="4484477at2"/>
<organism evidence="1 2">
    <name type="scientific">Microbacterium paludicola</name>
    <dbReference type="NCBI Taxonomy" id="300019"/>
    <lineage>
        <taxon>Bacteria</taxon>
        <taxon>Bacillati</taxon>
        <taxon>Actinomycetota</taxon>
        <taxon>Actinomycetes</taxon>
        <taxon>Micrococcales</taxon>
        <taxon>Microbacteriaceae</taxon>
        <taxon>Microbacterium</taxon>
    </lineage>
</organism>
<sequence>MTEPRTSPLPLLAPTVHEHGWLVESSHRTLDGTVLYVRCAACGTRRVDLAARPQTPPAALSREV</sequence>
<keyword evidence="2" id="KW-1185">Reference proteome</keyword>
<dbReference type="Proteomes" id="UP000298358">
    <property type="component" value="Unassembled WGS sequence"/>
</dbReference>
<evidence type="ECO:0000313" key="2">
    <source>
        <dbReference type="Proteomes" id="UP000298358"/>
    </source>
</evidence>
<name>A0A4Y9FL86_9MICO</name>
<protein>
    <submittedName>
        <fullName evidence="1">Uncharacterized protein</fullName>
    </submittedName>
</protein>